<feature type="compositionally biased region" description="Low complexity" evidence="1">
    <location>
        <begin position="328"/>
        <end position="351"/>
    </location>
</feature>
<feature type="region of interest" description="Disordered" evidence="1">
    <location>
        <begin position="314"/>
        <end position="376"/>
    </location>
</feature>
<feature type="compositionally biased region" description="Polar residues" evidence="1">
    <location>
        <begin position="180"/>
        <end position="191"/>
    </location>
</feature>
<reference evidence="2" key="1">
    <citation type="submission" date="2017-08" db="EMBL/GenBank/DDBJ databases">
        <authorList>
            <person name="Polle J.E."/>
            <person name="Barry K."/>
            <person name="Cushman J."/>
            <person name="Schmutz J."/>
            <person name="Tran D."/>
            <person name="Hathwaick L.T."/>
            <person name="Yim W.C."/>
            <person name="Jenkins J."/>
            <person name="Mckie-Krisberg Z.M."/>
            <person name="Prochnik S."/>
            <person name="Lindquist E."/>
            <person name="Dockter R.B."/>
            <person name="Adam C."/>
            <person name="Molina H."/>
            <person name="Bunkerborg J."/>
            <person name="Jin E."/>
            <person name="Buchheim M."/>
            <person name="Magnuson J."/>
        </authorList>
    </citation>
    <scope>NUCLEOTIDE SEQUENCE</scope>
    <source>
        <strain evidence="2">CCAP 19/18</strain>
    </source>
</reference>
<feature type="compositionally biased region" description="Low complexity" evidence="1">
    <location>
        <begin position="363"/>
        <end position="372"/>
    </location>
</feature>
<protein>
    <submittedName>
        <fullName evidence="2">Uncharacterized protein</fullName>
    </submittedName>
</protein>
<accession>A0ABQ7GDU8</accession>
<keyword evidence="3" id="KW-1185">Reference proteome</keyword>
<gene>
    <name evidence="2" type="ORF">DUNSADRAFT_11235</name>
</gene>
<feature type="compositionally biased region" description="Low complexity" evidence="1">
    <location>
        <begin position="209"/>
        <end position="236"/>
    </location>
</feature>
<name>A0ABQ7GDU8_DUNSA</name>
<organism evidence="2 3">
    <name type="scientific">Dunaliella salina</name>
    <name type="common">Green alga</name>
    <name type="synonym">Protococcus salinus</name>
    <dbReference type="NCBI Taxonomy" id="3046"/>
    <lineage>
        <taxon>Eukaryota</taxon>
        <taxon>Viridiplantae</taxon>
        <taxon>Chlorophyta</taxon>
        <taxon>core chlorophytes</taxon>
        <taxon>Chlorophyceae</taxon>
        <taxon>CS clade</taxon>
        <taxon>Chlamydomonadales</taxon>
        <taxon>Dunaliellaceae</taxon>
        <taxon>Dunaliella</taxon>
    </lineage>
</organism>
<comment type="caution">
    <text evidence="2">The sequence shown here is derived from an EMBL/GenBank/DDBJ whole genome shotgun (WGS) entry which is preliminary data.</text>
</comment>
<feature type="region of interest" description="Disordered" evidence="1">
    <location>
        <begin position="757"/>
        <end position="829"/>
    </location>
</feature>
<feature type="compositionally biased region" description="Low complexity" evidence="1">
    <location>
        <begin position="167"/>
        <end position="176"/>
    </location>
</feature>
<feature type="compositionally biased region" description="Polar residues" evidence="1">
    <location>
        <begin position="352"/>
        <end position="362"/>
    </location>
</feature>
<feature type="region of interest" description="Disordered" evidence="1">
    <location>
        <begin position="429"/>
        <end position="452"/>
    </location>
</feature>
<feature type="region of interest" description="Disordered" evidence="1">
    <location>
        <begin position="501"/>
        <end position="520"/>
    </location>
</feature>
<evidence type="ECO:0000313" key="2">
    <source>
        <dbReference type="EMBL" id="KAF5832777.1"/>
    </source>
</evidence>
<evidence type="ECO:0000313" key="3">
    <source>
        <dbReference type="Proteomes" id="UP000815325"/>
    </source>
</evidence>
<dbReference type="Proteomes" id="UP000815325">
    <property type="component" value="Unassembled WGS sequence"/>
</dbReference>
<feature type="compositionally biased region" description="Basic and acidic residues" evidence="1">
    <location>
        <begin position="812"/>
        <end position="829"/>
    </location>
</feature>
<proteinExistence type="predicted"/>
<feature type="region of interest" description="Disordered" evidence="1">
    <location>
        <begin position="159"/>
        <end position="248"/>
    </location>
</feature>
<feature type="region of interest" description="Disordered" evidence="1">
    <location>
        <begin position="670"/>
        <end position="696"/>
    </location>
</feature>
<sequence length="855" mass="90746">MEAVPHEEGIFLGLGTPVKLSTLHGTHRWQRRHILLILYTLRGNGKHSARNKRACNKRVTRVSSKTGHLHKPVKLPTLRGAHRWPRWHIPLTLNTLGRHVTKAAQGQQQRVAELLPVGSQVLAAVVNKRTRGGRASVELSIRALEQEPGQFLADPQAYAQHAERCLEQQQQQQQEESPQDAPTSGAPSLDSSLELPEGSDSPQRDSDSDSSVKAATSDSSTSSSTTAASDNSSSSSEGGAGPAPRMLRVPPPVAHVRVLAAAAKVLDEQANLGMLVEAAHSSSNQGEYADIAFELGKEFLKVSAHVDSATTAALQGDLPWSPNPPTPIALTTLPTNSSSSSNTDPSTNGSNISNASSTEAEAQQQQQQQQQQESFSHQLLAAPEQEGAELSADAWKRASAAQRALLASNLGLRMKSRALDAALAWQRLKRRRSRGSKGGRGTSKVTSPPTPKEGRVLLQRAAADARMDALALGTAPSVLPAQSHLAYLLANATDALTLLQPPPSAQQQASSTSSISSSGTLRVASRPRLFPTPLSGAPVSATAAAAAAAMGLENEQALGLAAEARNMWFAPAVPLLMDWAAGGRSSGAEVVASGVVPQCVIRGGMLGTLLPDVKAAGDLKRSQASTIHAFYDRLFSKIAKSMVPSRKVAAAVAKAHVSLVEKQQQQKLQYWKQQRGQAQEDEEPALPSPPPQPLQGALNLLWMGENVGAWRPSHDWWDAFLQRYAAVLPPGVSLFSSPPQESSSNGLRTAEDTKLEEGADGASAAAAEELQGEGSEGAEGVSETAMTGGQEGGSLEQEREQGRGGEGSSDEMENKEGGHKDEGEEKNVVQEVVREPWEVREARATAARLCRALRA</sequence>
<feature type="compositionally biased region" description="Low complexity" evidence="1">
    <location>
        <begin position="760"/>
        <end position="783"/>
    </location>
</feature>
<evidence type="ECO:0000256" key="1">
    <source>
        <dbReference type="SAM" id="MobiDB-lite"/>
    </source>
</evidence>
<dbReference type="EMBL" id="MU069850">
    <property type="protein sequence ID" value="KAF5832777.1"/>
    <property type="molecule type" value="Genomic_DNA"/>
</dbReference>